<dbReference type="OrthoDB" id="9809356at2"/>
<keyword evidence="24" id="KW-1185">Reference proteome</keyword>
<dbReference type="SUPFAM" id="SSF53623">
    <property type="entry name" value="MurD-like peptide ligases, catalytic domain"/>
    <property type="match status" value="1"/>
</dbReference>
<evidence type="ECO:0000313" key="24">
    <source>
        <dbReference type="Proteomes" id="UP000197097"/>
    </source>
</evidence>
<comment type="pathway">
    <text evidence="2">Cofactor biosynthesis; tetrahydrofolate biosynthesis; 7,8-dihydrofolate from 2-amino-4-hydroxy-6-hydroxymethyl-7,8-dihydropteridine diphosphate and 4-aminobenzoate: step 2/2.</text>
</comment>
<protein>
    <recommendedName>
        <fullName evidence="7">Dihydrofolate synthase/folylpolyglutamate synthase</fullName>
        <ecNumber evidence="5">6.3.2.12</ecNumber>
        <ecNumber evidence="6">6.3.2.17</ecNumber>
    </recommendedName>
    <alternativeName>
        <fullName evidence="16">Folylpoly-gamma-glutamate synthetase-dihydrofolate synthetase</fullName>
    </alternativeName>
    <alternativeName>
        <fullName evidence="14">Folylpolyglutamate synthetase</fullName>
    </alternativeName>
    <alternativeName>
        <fullName evidence="15">Tetrahydrofolylpolyglutamate synthase</fullName>
    </alternativeName>
</protein>
<comment type="caution">
    <text evidence="23">The sequence shown here is derived from an EMBL/GenBank/DDBJ whole genome shotgun (WGS) entry which is preliminary data.</text>
</comment>
<dbReference type="GO" id="GO:0046872">
    <property type="term" value="F:metal ion binding"/>
    <property type="evidence" value="ECO:0007669"/>
    <property type="project" value="UniProtKB-KW"/>
</dbReference>
<evidence type="ECO:0000256" key="9">
    <source>
        <dbReference type="ARBA" id="ARBA00022723"/>
    </source>
</evidence>
<dbReference type="SUPFAM" id="SSF53244">
    <property type="entry name" value="MurD-like peptide ligases, peptide-binding domain"/>
    <property type="match status" value="1"/>
</dbReference>
<sequence length="448" mass="47446">MPDHAHSTDPAVQTQLDRLAALSPGRDILGLERIAEICNRLGNPQNQLPRTFHVAGTNGKGSTCAYLRAILEADGRTVHSYTSPHLVRFNERIRLAGTLIDDALLAALLEEVLNASEDLQASFFEVTTAAALLAFARTPADDVIIEVGLGGRLDATNIIPAPAVCGIASLGIDHEAFLLAPEAGTPDDPAVRIAWEKAGIIKPSARVATLAYPAPLTQIIAQRAAEAGTTLFSEGTDWSVELETDGFRWTSNLGDVAETLRPRMTGAHQTRNAGLAIAMLHLAEPRPSDAAIARGVADAFWPGRMQLLCSGPLTTRMPDSHNIWVDGGHNLDAAHQLAALIGQTLARREPIDLILGMLANKDAAGFLALLAPHIGKLVAVPIPGHEHHAPADLTQIARDAGIAHVSAQDDLPSAIRALSTDSPARNILIGGSLYLVGQALELNEEFPA</sequence>
<dbReference type="RefSeq" id="WP_088471133.1">
    <property type="nucleotide sequence ID" value="NZ_NISJ01000001.1"/>
</dbReference>
<evidence type="ECO:0000256" key="14">
    <source>
        <dbReference type="ARBA" id="ARBA00030048"/>
    </source>
</evidence>
<feature type="domain" description="Mur ligase C-terminal" evidence="22">
    <location>
        <begin position="321"/>
        <end position="432"/>
    </location>
</feature>
<dbReference type="GO" id="GO:0004326">
    <property type="term" value="F:tetrahydrofolylpolyglutamate synthase activity"/>
    <property type="evidence" value="ECO:0007669"/>
    <property type="project" value="UniProtKB-EC"/>
</dbReference>
<evidence type="ECO:0000256" key="19">
    <source>
        <dbReference type="ARBA" id="ARBA00049035"/>
    </source>
</evidence>
<comment type="catalytic activity">
    <reaction evidence="19">
        <text>(6R)-5,10-methylenetetrahydrofolyl-(gamma-L-Glu)(n) + L-glutamate + ATP = (6R)-5,10-methylenetetrahydrofolyl-(gamma-L-Glu)(n+1) + ADP + phosphate + H(+)</text>
        <dbReference type="Rhea" id="RHEA:51912"/>
        <dbReference type="Rhea" id="RHEA-COMP:13257"/>
        <dbReference type="Rhea" id="RHEA-COMP:13258"/>
        <dbReference type="ChEBI" id="CHEBI:15378"/>
        <dbReference type="ChEBI" id="CHEBI:29985"/>
        <dbReference type="ChEBI" id="CHEBI:30616"/>
        <dbReference type="ChEBI" id="CHEBI:43474"/>
        <dbReference type="ChEBI" id="CHEBI:136572"/>
        <dbReference type="ChEBI" id="CHEBI:456216"/>
        <dbReference type="EC" id="6.3.2.17"/>
    </reaction>
</comment>
<evidence type="ECO:0000256" key="17">
    <source>
        <dbReference type="ARBA" id="ARBA00047493"/>
    </source>
</evidence>
<evidence type="ECO:0000256" key="8">
    <source>
        <dbReference type="ARBA" id="ARBA00022598"/>
    </source>
</evidence>
<evidence type="ECO:0000256" key="15">
    <source>
        <dbReference type="ARBA" id="ARBA00030592"/>
    </source>
</evidence>
<dbReference type="Pfam" id="PF02875">
    <property type="entry name" value="Mur_ligase_C"/>
    <property type="match status" value="1"/>
</dbReference>
<comment type="pathway">
    <text evidence="3">Cofactor biosynthesis; tetrahydrofolylpolyglutamate biosynthesis.</text>
</comment>
<dbReference type="NCBIfam" id="TIGR01499">
    <property type="entry name" value="folC"/>
    <property type="match status" value="1"/>
</dbReference>
<comment type="function">
    <text evidence="1">Functions in two distinct reactions of the de novo folate biosynthetic pathway. Catalyzes the addition of a glutamate residue to dihydropteroate (7,8-dihydropteroate or H2Pte) to form dihydrofolate (7,8-dihydrofolate monoglutamate or H2Pte-Glu). Also catalyzes successive additions of L-glutamate to tetrahydrofolate or 10-formyltetrahydrofolate or 5,10-methylenetetrahydrofolate, leading to folylpolyglutamate derivatives.</text>
</comment>
<dbReference type="EC" id="6.3.2.12" evidence="5"/>
<evidence type="ECO:0000256" key="10">
    <source>
        <dbReference type="ARBA" id="ARBA00022741"/>
    </source>
</evidence>
<dbReference type="EMBL" id="NISJ01000001">
    <property type="protein sequence ID" value="OWR01324.1"/>
    <property type="molecule type" value="Genomic_DNA"/>
</dbReference>
<evidence type="ECO:0000256" key="2">
    <source>
        <dbReference type="ARBA" id="ARBA00004799"/>
    </source>
</evidence>
<comment type="similarity">
    <text evidence="4 21">Belongs to the folylpolyglutamate synthase family.</text>
</comment>
<evidence type="ECO:0000256" key="5">
    <source>
        <dbReference type="ARBA" id="ARBA00013023"/>
    </source>
</evidence>
<evidence type="ECO:0000256" key="4">
    <source>
        <dbReference type="ARBA" id="ARBA00008276"/>
    </source>
</evidence>
<dbReference type="GO" id="GO:0008841">
    <property type="term" value="F:dihydrofolate synthase activity"/>
    <property type="evidence" value="ECO:0007669"/>
    <property type="project" value="UniProtKB-EC"/>
</dbReference>
<dbReference type="InterPro" id="IPR036615">
    <property type="entry name" value="Mur_ligase_C_dom_sf"/>
</dbReference>
<dbReference type="EC" id="6.3.2.17" evidence="6"/>
<dbReference type="PANTHER" id="PTHR11136:SF0">
    <property type="entry name" value="DIHYDROFOLATE SYNTHETASE-RELATED"/>
    <property type="match status" value="1"/>
</dbReference>
<comment type="catalytic activity">
    <reaction evidence="20">
        <text>7,8-dihydropteroate + L-glutamate + ATP = 7,8-dihydrofolate + ADP + phosphate + H(+)</text>
        <dbReference type="Rhea" id="RHEA:23584"/>
        <dbReference type="ChEBI" id="CHEBI:15378"/>
        <dbReference type="ChEBI" id="CHEBI:17839"/>
        <dbReference type="ChEBI" id="CHEBI:29985"/>
        <dbReference type="ChEBI" id="CHEBI:30616"/>
        <dbReference type="ChEBI" id="CHEBI:43474"/>
        <dbReference type="ChEBI" id="CHEBI:57451"/>
        <dbReference type="ChEBI" id="CHEBI:456216"/>
        <dbReference type="EC" id="6.3.2.12"/>
    </reaction>
</comment>
<reference evidence="23 24" key="1">
    <citation type="journal article" date="2002" name="Int. J. Syst. Evol. Microbiol.">
        <title>Sphingopyxis witflariensis sp. nov., isolated from activated sludge.</title>
        <authorList>
            <person name="Kampfer P."/>
            <person name="Witzenberger R."/>
            <person name="Denner E.B."/>
            <person name="Busse H.J."/>
            <person name="Neef A."/>
        </authorList>
    </citation>
    <scope>NUCLEOTIDE SEQUENCE [LARGE SCALE GENOMIC DNA]</scope>
    <source>
        <strain evidence="23 24">DSM 14551</strain>
    </source>
</reference>
<dbReference type="InterPro" id="IPR004101">
    <property type="entry name" value="Mur_ligase_C"/>
</dbReference>
<dbReference type="InterPro" id="IPR018109">
    <property type="entry name" value="Folylpolyglutamate_synth_CS"/>
</dbReference>
<evidence type="ECO:0000256" key="18">
    <source>
        <dbReference type="ARBA" id="ARBA00047808"/>
    </source>
</evidence>
<dbReference type="Proteomes" id="UP000197097">
    <property type="component" value="Unassembled WGS sequence"/>
</dbReference>
<dbReference type="InterPro" id="IPR001645">
    <property type="entry name" value="Folylpolyglutamate_synth"/>
</dbReference>
<comment type="catalytic activity">
    <reaction evidence="18">
        <text>10-formyltetrahydrofolyl-(gamma-L-Glu)(n) + L-glutamate + ATP = 10-formyltetrahydrofolyl-(gamma-L-Glu)(n+1) + ADP + phosphate + H(+)</text>
        <dbReference type="Rhea" id="RHEA:51904"/>
        <dbReference type="Rhea" id="RHEA-COMP:13088"/>
        <dbReference type="Rhea" id="RHEA-COMP:14300"/>
        <dbReference type="ChEBI" id="CHEBI:15378"/>
        <dbReference type="ChEBI" id="CHEBI:29985"/>
        <dbReference type="ChEBI" id="CHEBI:30616"/>
        <dbReference type="ChEBI" id="CHEBI:43474"/>
        <dbReference type="ChEBI" id="CHEBI:134413"/>
        <dbReference type="ChEBI" id="CHEBI:456216"/>
        <dbReference type="EC" id="6.3.2.17"/>
    </reaction>
</comment>
<proteinExistence type="inferred from homology"/>
<keyword evidence="10 21" id="KW-0547">Nucleotide-binding</keyword>
<evidence type="ECO:0000256" key="7">
    <source>
        <dbReference type="ARBA" id="ARBA00019357"/>
    </source>
</evidence>
<dbReference type="PANTHER" id="PTHR11136">
    <property type="entry name" value="FOLYLPOLYGLUTAMATE SYNTHASE-RELATED"/>
    <property type="match status" value="1"/>
</dbReference>
<evidence type="ECO:0000256" key="16">
    <source>
        <dbReference type="ARBA" id="ARBA00032510"/>
    </source>
</evidence>
<evidence type="ECO:0000256" key="3">
    <source>
        <dbReference type="ARBA" id="ARBA00005150"/>
    </source>
</evidence>
<dbReference type="Gene3D" id="3.40.1190.10">
    <property type="entry name" value="Mur-like, catalytic domain"/>
    <property type="match status" value="1"/>
</dbReference>
<evidence type="ECO:0000256" key="1">
    <source>
        <dbReference type="ARBA" id="ARBA00002714"/>
    </source>
</evidence>
<evidence type="ECO:0000256" key="21">
    <source>
        <dbReference type="PIRNR" id="PIRNR001563"/>
    </source>
</evidence>
<evidence type="ECO:0000256" key="12">
    <source>
        <dbReference type="ARBA" id="ARBA00022842"/>
    </source>
</evidence>
<evidence type="ECO:0000313" key="23">
    <source>
        <dbReference type="EMBL" id="OWR01324.1"/>
    </source>
</evidence>
<keyword evidence="11 21" id="KW-0067">ATP-binding</keyword>
<dbReference type="PROSITE" id="PS01012">
    <property type="entry name" value="FOLYLPOLYGLU_SYNT_2"/>
    <property type="match status" value="1"/>
</dbReference>
<evidence type="ECO:0000256" key="20">
    <source>
        <dbReference type="ARBA" id="ARBA00049161"/>
    </source>
</evidence>
<keyword evidence="12" id="KW-0460">Magnesium</keyword>
<dbReference type="AlphaFoldDB" id="A0A246K7P3"/>
<evidence type="ECO:0000256" key="6">
    <source>
        <dbReference type="ARBA" id="ARBA00013025"/>
    </source>
</evidence>
<evidence type="ECO:0000256" key="13">
    <source>
        <dbReference type="ARBA" id="ARBA00022909"/>
    </source>
</evidence>
<dbReference type="InterPro" id="IPR036565">
    <property type="entry name" value="Mur-like_cat_sf"/>
</dbReference>
<dbReference type="GO" id="GO:0005524">
    <property type="term" value="F:ATP binding"/>
    <property type="evidence" value="ECO:0007669"/>
    <property type="project" value="UniProtKB-KW"/>
</dbReference>
<keyword evidence="9" id="KW-0479">Metal-binding</keyword>
<organism evidence="23 24">
    <name type="scientific">Sphingopyxis witflariensis</name>
    <dbReference type="NCBI Taxonomy" id="173675"/>
    <lineage>
        <taxon>Bacteria</taxon>
        <taxon>Pseudomonadati</taxon>
        <taxon>Pseudomonadota</taxon>
        <taxon>Alphaproteobacteria</taxon>
        <taxon>Sphingomonadales</taxon>
        <taxon>Sphingomonadaceae</taxon>
        <taxon>Sphingopyxis</taxon>
    </lineage>
</organism>
<dbReference type="Gene3D" id="3.90.190.20">
    <property type="entry name" value="Mur ligase, C-terminal domain"/>
    <property type="match status" value="1"/>
</dbReference>
<dbReference type="GO" id="GO:0046656">
    <property type="term" value="P:folic acid biosynthetic process"/>
    <property type="evidence" value="ECO:0007669"/>
    <property type="project" value="UniProtKB-KW"/>
</dbReference>
<keyword evidence="13" id="KW-0289">Folate biosynthesis</keyword>
<dbReference type="PIRSF" id="PIRSF001563">
    <property type="entry name" value="Folylpolyglu_synth"/>
    <property type="match status" value="1"/>
</dbReference>
<name>A0A246K7P3_9SPHN</name>
<accession>A0A246K7P3</accession>
<comment type="catalytic activity">
    <reaction evidence="17">
        <text>(6S)-5,6,7,8-tetrahydrofolyl-(gamma-L-Glu)(n) + L-glutamate + ATP = (6S)-5,6,7,8-tetrahydrofolyl-(gamma-L-Glu)(n+1) + ADP + phosphate + H(+)</text>
        <dbReference type="Rhea" id="RHEA:10580"/>
        <dbReference type="Rhea" id="RHEA-COMP:14738"/>
        <dbReference type="Rhea" id="RHEA-COMP:14740"/>
        <dbReference type="ChEBI" id="CHEBI:15378"/>
        <dbReference type="ChEBI" id="CHEBI:29985"/>
        <dbReference type="ChEBI" id="CHEBI:30616"/>
        <dbReference type="ChEBI" id="CHEBI:43474"/>
        <dbReference type="ChEBI" id="CHEBI:141005"/>
        <dbReference type="ChEBI" id="CHEBI:456216"/>
        <dbReference type="EC" id="6.3.2.17"/>
    </reaction>
</comment>
<evidence type="ECO:0000259" key="22">
    <source>
        <dbReference type="Pfam" id="PF02875"/>
    </source>
</evidence>
<evidence type="ECO:0000256" key="11">
    <source>
        <dbReference type="ARBA" id="ARBA00022840"/>
    </source>
</evidence>
<dbReference type="GO" id="GO:0005737">
    <property type="term" value="C:cytoplasm"/>
    <property type="evidence" value="ECO:0007669"/>
    <property type="project" value="TreeGrafter"/>
</dbReference>
<gene>
    <name evidence="23" type="ORF">CDQ91_02685</name>
</gene>
<keyword evidence="8 21" id="KW-0436">Ligase</keyword>